<proteinExistence type="inferred from homology"/>
<dbReference type="InterPro" id="IPR002933">
    <property type="entry name" value="Peptidase_M20"/>
</dbReference>
<dbReference type="OrthoDB" id="64254at2157"/>
<dbReference type="SUPFAM" id="SSF53187">
    <property type="entry name" value="Zn-dependent exopeptidases"/>
    <property type="match status" value="1"/>
</dbReference>
<evidence type="ECO:0000313" key="8">
    <source>
        <dbReference type="Proteomes" id="UP000319894"/>
    </source>
</evidence>
<comment type="similarity">
    <text evidence="2">Belongs to the peptidase M20A family.</text>
</comment>
<evidence type="ECO:0000313" key="7">
    <source>
        <dbReference type="EMBL" id="TSD16091.1"/>
    </source>
</evidence>
<dbReference type="FunCoup" id="A0A554NFD5">
    <property type="interactions" value="67"/>
</dbReference>
<dbReference type="InterPro" id="IPR036264">
    <property type="entry name" value="Bact_exopeptidase_dim_dom"/>
</dbReference>
<keyword evidence="8" id="KW-1185">Reference proteome</keyword>
<dbReference type="Pfam" id="PF07687">
    <property type="entry name" value="M20_dimer"/>
    <property type="match status" value="1"/>
</dbReference>
<dbReference type="Gene3D" id="3.40.630.10">
    <property type="entry name" value="Zn peptidases"/>
    <property type="match status" value="1"/>
</dbReference>
<dbReference type="RefSeq" id="WP_144260573.1">
    <property type="nucleotide sequence ID" value="NZ_QMDX01000001.1"/>
</dbReference>
<gene>
    <name evidence="7" type="ORF">DP107_02635</name>
</gene>
<dbReference type="GO" id="GO:0046872">
    <property type="term" value="F:metal ion binding"/>
    <property type="evidence" value="ECO:0007669"/>
    <property type="project" value="UniProtKB-KW"/>
</dbReference>
<keyword evidence="4" id="KW-0378">Hydrolase</keyword>
<dbReference type="CDD" id="cd08659">
    <property type="entry name" value="M20_ArgE_DapE-like"/>
    <property type="match status" value="1"/>
</dbReference>
<organism evidence="7 8">
    <name type="scientific">Haloglomus irregulare</name>
    <dbReference type="NCBI Taxonomy" id="2234134"/>
    <lineage>
        <taxon>Archaea</taxon>
        <taxon>Methanobacteriati</taxon>
        <taxon>Methanobacteriota</taxon>
        <taxon>Stenosarchaea group</taxon>
        <taxon>Halobacteria</taxon>
        <taxon>Halobacteriales</taxon>
        <taxon>Natronomonadaceae</taxon>
        <taxon>Haloglomus</taxon>
    </lineage>
</organism>
<dbReference type="PANTHER" id="PTHR43808:SF8">
    <property type="entry name" value="PEPTIDASE M20 DIMERISATION DOMAIN-CONTAINING PROTEIN"/>
    <property type="match status" value="1"/>
</dbReference>
<dbReference type="InterPro" id="IPR050072">
    <property type="entry name" value="Peptidase_M20A"/>
</dbReference>
<dbReference type="Pfam" id="PF01546">
    <property type="entry name" value="Peptidase_M20"/>
    <property type="match status" value="1"/>
</dbReference>
<dbReference type="Gene3D" id="3.30.70.360">
    <property type="match status" value="1"/>
</dbReference>
<evidence type="ECO:0000256" key="4">
    <source>
        <dbReference type="ARBA" id="ARBA00022801"/>
    </source>
</evidence>
<dbReference type="Proteomes" id="UP000319894">
    <property type="component" value="Unassembled WGS sequence"/>
</dbReference>
<evidence type="ECO:0000256" key="3">
    <source>
        <dbReference type="ARBA" id="ARBA00022723"/>
    </source>
</evidence>
<feature type="domain" description="Peptidase M20 dimerisation" evidence="6">
    <location>
        <begin position="161"/>
        <end position="267"/>
    </location>
</feature>
<accession>A0A554NFD5</accession>
<dbReference type="SUPFAM" id="SSF55031">
    <property type="entry name" value="Bacterial exopeptidase dimerisation domain"/>
    <property type="match status" value="1"/>
</dbReference>
<evidence type="ECO:0000256" key="5">
    <source>
        <dbReference type="ARBA" id="ARBA00022833"/>
    </source>
</evidence>
<dbReference type="PROSITE" id="PS00759">
    <property type="entry name" value="ARGE_DAPE_CPG2_2"/>
    <property type="match status" value="1"/>
</dbReference>
<protein>
    <submittedName>
        <fullName evidence="7">Succinyl-diaminopimelate desuccinylase</fullName>
    </submittedName>
</protein>
<evidence type="ECO:0000256" key="2">
    <source>
        <dbReference type="ARBA" id="ARBA00006247"/>
    </source>
</evidence>
<comment type="cofactor">
    <cofactor evidence="1">
        <name>Zn(2+)</name>
        <dbReference type="ChEBI" id="CHEBI:29105"/>
    </cofactor>
</comment>
<name>A0A554NFD5_9EURY</name>
<dbReference type="EMBL" id="QMDX01000001">
    <property type="protein sequence ID" value="TSD16091.1"/>
    <property type="molecule type" value="Genomic_DNA"/>
</dbReference>
<dbReference type="InterPro" id="IPR011650">
    <property type="entry name" value="Peptidase_M20_dimer"/>
</dbReference>
<dbReference type="GO" id="GO:0016787">
    <property type="term" value="F:hydrolase activity"/>
    <property type="evidence" value="ECO:0007669"/>
    <property type="project" value="UniProtKB-KW"/>
</dbReference>
<sequence length="367" mass="37714">MPVARFDPLDFHERAVRTASHETVEEMRDLLVGTLADAGVEPRVDSAGNTLATREGDADGPHLVLNTHIDTVPPHVPFAEAEDGAVVRGRGSCDAKGPLAALLAGFLGAPVDRGRLTLAVTPDEETTSAGAATLAFGDDPLRADGYIVGEPTDLDVCAAGKGRFEGTLTVTGEAAHAAEPESGTNALRALAPLLAAIDTFDDDRGPGTGPRLGAPTLTATTVQGGEAINQVPATVRVGIDRRSVPPETADGFERALNEHLRTAAPADAGVEFALTERETPFLEAFATDADEPLVEALAGASGGDVRAFGAATEASYFAADAPTVVFGPGVLADDEGAVAHAEREYVRREDVTVAGEAVRDAVASLLG</sequence>
<keyword evidence="3" id="KW-0479">Metal-binding</keyword>
<evidence type="ECO:0000256" key="1">
    <source>
        <dbReference type="ARBA" id="ARBA00001947"/>
    </source>
</evidence>
<comment type="caution">
    <text evidence="7">The sequence shown here is derived from an EMBL/GenBank/DDBJ whole genome shotgun (WGS) entry which is preliminary data.</text>
</comment>
<dbReference type="InParanoid" id="A0A554NFD5"/>
<dbReference type="PANTHER" id="PTHR43808">
    <property type="entry name" value="ACETYLORNITHINE DEACETYLASE"/>
    <property type="match status" value="1"/>
</dbReference>
<keyword evidence="5" id="KW-0862">Zinc</keyword>
<evidence type="ECO:0000259" key="6">
    <source>
        <dbReference type="Pfam" id="PF07687"/>
    </source>
</evidence>
<dbReference type="NCBIfam" id="NF006402">
    <property type="entry name" value="PRK08651.1-5"/>
    <property type="match status" value="1"/>
</dbReference>
<reference evidence="7 8" key="1">
    <citation type="submission" date="2018-06" db="EMBL/GenBank/DDBJ databases">
        <title>Natronomonas sp. F16-60 a new haloarchaeon isolated from a solar saltern of Isla Cristina, Huelva, Spain.</title>
        <authorList>
            <person name="Duran-Viseras A."/>
            <person name="Sanchez-Porro C."/>
            <person name="Ventosa A."/>
        </authorList>
    </citation>
    <scope>NUCLEOTIDE SEQUENCE [LARGE SCALE GENOMIC DNA]</scope>
    <source>
        <strain evidence="7 8">F16-60</strain>
    </source>
</reference>
<dbReference type="AlphaFoldDB" id="A0A554NFD5"/>
<dbReference type="InterPro" id="IPR001261">
    <property type="entry name" value="ArgE/DapE_CS"/>
</dbReference>